<evidence type="ECO:0000256" key="4">
    <source>
        <dbReference type="ARBA" id="ARBA00022989"/>
    </source>
</evidence>
<dbReference type="OrthoDB" id="7985784at2759"/>
<dbReference type="EnsemblMetazoa" id="SCAU002595-RA">
    <property type="protein sequence ID" value="SCAU002595-PA"/>
    <property type="gene ID" value="SCAU002595"/>
</dbReference>
<reference evidence="9" key="1">
    <citation type="submission" date="2020-05" db="UniProtKB">
        <authorList>
            <consortium name="EnsemblMetazoa"/>
        </authorList>
    </citation>
    <scope>IDENTIFICATION</scope>
    <source>
        <strain evidence="9">USDA</strain>
    </source>
</reference>
<dbReference type="GO" id="GO:0055085">
    <property type="term" value="P:transmembrane transport"/>
    <property type="evidence" value="ECO:0007669"/>
    <property type="project" value="InterPro"/>
</dbReference>
<organism evidence="9 10">
    <name type="scientific">Stomoxys calcitrans</name>
    <name type="common">Stable fly</name>
    <name type="synonym">Conops calcitrans</name>
    <dbReference type="NCBI Taxonomy" id="35570"/>
    <lineage>
        <taxon>Eukaryota</taxon>
        <taxon>Metazoa</taxon>
        <taxon>Ecdysozoa</taxon>
        <taxon>Arthropoda</taxon>
        <taxon>Hexapoda</taxon>
        <taxon>Insecta</taxon>
        <taxon>Pterygota</taxon>
        <taxon>Neoptera</taxon>
        <taxon>Endopterygota</taxon>
        <taxon>Diptera</taxon>
        <taxon>Brachycera</taxon>
        <taxon>Muscomorpha</taxon>
        <taxon>Muscoidea</taxon>
        <taxon>Muscidae</taxon>
        <taxon>Stomoxys</taxon>
    </lineage>
</organism>
<dbReference type="STRING" id="35570.A0A1I8NWE0"/>
<evidence type="ECO:0000256" key="5">
    <source>
        <dbReference type="ARBA" id="ARBA00023136"/>
    </source>
</evidence>
<keyword evidence="2" id="KW-0813">Transport</keyword>
<keyword evidence="5 7" id="KW-0472">Membrane</keyword>
<feature type="transmembrane region" description="Helical" evidence="7">
    <location>
        <begin position="708"/>
        <end position="732"/>
    </location>
</feature>
<keyword evidence="3 7" id="KW-0812">Transmembrane</keyword>
<feature type="transmembrane region" description="Helical" evidence="7">
    <location>
        <begin position="663"/>
        <end position="696"/>
    </location>
</feature>
<evidence type="ECO:0000256" key="6">
    <source>
        <dbReference type="SAM" id="MobiDB-lite"/>
    </source>
</evidence>
<feature type="transmembrane region" description="Helical" evidence="7">
    <location>
        <begin position="328"/>
        <end position="346"/>
    </location>
</feature>
<feature type="transmembrane region" description="Helical" evidence="7">
    <location>
        <begin position="366"/>
        <end position="394"/>
    </location>
</feature>
<protein>
    <recommendedName>
        <fullName evidence="8">Citrate transporter-like domain-containing protein</fullName>
    </recommendedName>
</protein>
<evidence type="ECO:0000256" key="7">
    <source>
        <dbReference type="SAM" id="Phobius"/>
    </source>
</evidence>
<dbReference type="InterPro" id="IPR004680">
    <property type="entry name" value="Cit_transptr-like_dom"/>
</dbReference>
<evidence type="ECO:0000256" key="2">
    <source>
        <dbReference type="ARBA" id="ARBA00022448"/>
    </source>
</evidence>
<evidence type="ECO:0000259" key="8">
    <source>
        <dbReference type="Pfam" id="PF03600"/>
    </source>
</evidence>
<dbReference type="VEuPathDB" id="VectorBase:SCAU002595"/>
<evidence type="ECO:0000256" key="1">
    <source>
        <dbReference type="ARBA" id="ARBA00004141"/>
    </source>
</evidence>
<evidence type="ECO:0000256" key="3">
    <source>
        <dbReference type="ARBA" id="ARBA00022692"/>
    </source>
</evidence>
<gene>
    <name evidence="9" type="primary">106086163</name>
</gene>
<dbReference type="AlphaFoldDB" id="A0A1I8NWE0"/>
<dbReference type="GO" id="GO:0016020">
    <property type="term" value="C:membrane"/>
    <property type="evidence" value="ECO:0007669"/>
    <property type="project" value="UniProtKB-SubCell"/>
</dbReference>
<dbReference type="Proteomes" id="UP000095300">
    <property type="component" value="Unassembled WGS sequence"/>
</dbReference>
<dbReference type="InterPro" id="IPR051475">
    <property type="entry name" value="Diverse_Ion_Transporter"/>
</dbReference>
<dbReference type="PANTHER" id="PTHR43568:SF1">
    <property type="entry name" value="P PROTEIN"/>
    <property type="match status" value="1"/>
</dbReference>
<comment type="subcellular location">
    <subcellularLocation>
        <location evidence="1">Membrane</location>
        <topology evidence="1">Multi-pass membrane protein</topology>
    </subcellularLocation>
</comment>
<name>A0A1I8NWE0_STOCA</name>
<evidence type="ECO:0000313" key="9">
    <source>
        <dbReference type="EnsemblMetazoa" id="SCAU002595-PA"/>
    </source>
</evidence>
<feature type="transmembrane region" description="Helical" evidence="7">
    <location>
        <begin position="560"/>
        <end position="579"/>
    </location>
</feature>
<dbReference type="Pfam" id="PF03600">
    <property type="entry name" value="CitMHS"/>
    <property type="match status" value="1"/>
</dbReference>
<feature type="transmembrane region" description="Helical" evidence="7">
    <location>
        <begin position="297"/>
        <end position="316"/>
    </location>
</feature>
<proteinExistence type="predicted"/>
<feature type="transmembrane region" description="Helical" evidence="7">
    <location>
        <begin position="275"/>
        <end position="291"/>
    </location>
</feature>
<dbReference type="KEGG" id="scac:106086163"/>
<sequence>MNIEVGTTDSRFSSCSHISRSNIHSTKIPGASCDNMEDITDEFNSLENFNYPEEFLEMLCPSHSRHQMRCAGGSETPTSDDHLSVNEEPEEEPYRAQPPSSLHLHIRKFIPYLRQGLLFICWLTFCYALMLYEEHENEPGLVSVPSEQGYTYKIHGDLQRAGLVAQLRGPFSKETFQEIQGPATTSHKPYLGFVLQELSKEKGNIRNMTHIHYLVLTKEANKDDFSMMPIEQFIGNLFMNHAINDYQLLFFTNLNESLAMEFFANTTNLDKKTPLIWILLLFALIYMNIVLDLLHHTFAALICSSLGIALIAAVHLRPRLDAVFQNIDYEVIMAFFGISLIMEMLAETGLQDYLAALSYEMANGHIWPLLNFLFLISCTMAAVFDGLTLMLFLAPICLRLCEIMHLNCTPVLSCLMVAINVGSVLTPSSSVTNYLIANHKDLPQHQMTFGNFLAHMLPVTLLTLAQSYIHLRLLFGNSAQIGTKEPLQLERLKRLTRVWRKVSDRMGGYSLDERAAKATVDTRVRNLRKRLKRLGRMPEPVQGFEENVQKLRKSFPLRKIPLMVACLVALAFFLLFPLLQMMTSAVLMPIGWIAILGALLSLSLCNYGDIEGVLSRIDWATMLFLACVSILMNVLVKLDFLEFIGLGVEQLLLKTQAKHHLTWAILLTLGITAGLSLLLNNVPVVNLMIPVLVTLARNESLNLPLMPLVWSLALGCCLGGNGSLLAAVVNAACAGVASKHGYGISYFGFLKIGFFVMLGNIAVASCYLLLAHVVGHWH</sequence>
<accession>A0A1I8NWE0</accession>
<feature type="transmembrane region" description="Helical" evidence="7">
    <location>
        <begin position="585"/>
        <end position="605"/>
    </location>
</feature>
<feature type="region of interest" description="Disordered" evidence="6">
    <location>
        <begin position="69"/>
        <end position="97"/>
    </location>
</feature>
<feature type="domain" description="Citrate transporter-like" evidence="8">
    <location>
        <begin position="287"/>
        <end position="715"/>
    </location>
</feature>
<dbReference type="PANTHER" id="PTHR43568">
    <property type="entry name" value="P PROTEIN"/>
    <property type="match status" value="1"/>
</dbReference>
<keyword evidence="10" id="KW-1185">Reference proteome</keyword>
<keyword evidence="4 7" id="KW-1133">Transmembrane helix</keyword>
<evidence type="ECO:0000313" key="10">
    <source>
        <dbReference type="Proteomes" id="UP000095300"/>
    </source>
</evidence>
<feature type="transmembrane region" description="Helical" evidence="7">
    <location>
        <begin position="452"/>
        <end position="471"/>
    </location>
</feature>
<feature type="transmembrane region" description="Helical" evidence="7">
    <location>
        <begin position="752"/>
        <end position="774"/>
    </location>
</feature>
<feature type="transmembrane region" description="Helical" evidence="7">
    <location>
        <begin position="617"/>
        <end position="636"/>
    </location>
</feature>